<evidence type="ECO:0000313" key="2">
    <source>
        <dbReference type="EMBL" id="PTQ40615.1"/>
    </source>
</evidence>
<feature type="compositionally biased region" description="Polar residues" evidence="1">
    <location>
        <begin position="121"/>
        <end position="140"/>
    </location>
</feature>
<feature type="compositionally biased region" description="Basic residues" evidence="1">
    <location>
        <begin position="159"/>
        <end position="168"/>
    </location>
</feature>
<dbReference type="EMBL" id="KZ772711">
    <property type="protein sequence ID" value="PTQ40615.1"/>
    <property type="molecule type" value="Genomic_DNA"/>
</dbReference>
<organism evidence="2 3">
    <name type="scientific">Marchantia polymorpha</name>
    <name type="common">Common liverwort</name>
    <name type="synonym">Marchantia aquatica</name>
    <dbReference type="NCBI Taxonomy" id="3197"/>
    <lineage>
        <taxon>Eukaryota</taxon>
        <taxon>Viridiplantae</taxon>
        <taxon>Streptophyta</taxon>
        <taxon>Embryophyta</taxon>
        <taxon>Marchantiophyta</taxon>
        <taxon>Marchantiopsida</taxon>
        <taxon>Marchantiidae</taxon>
        <taxon>Marchantiales</taxon>
        <taxon>Marchantiaceae</taxon>
        <taxon>Marchantia</taxon>
    </lineage>
</organism>
<dbReference type="AlphaFoldDB" id="A0A2R6X3E5"/>
<evidence type="ECO:0000313" key="3">
    <source>
        <dbReference type="Proteomes" id="UP000244005"/>
    </source>
</evidence>
<gene>
    <name evidence="2" type="ORF">MARPO_0039s0102</name>
</gene>
<accession>A0A2R6X3E5</accession>
<keyword evidence="3" id="KW-1185">Reference proteome</keyword>
<feature type="compositionally biased region" description="Basic and acidic residues" evidence="1">
    <location>
        <begin position="51"/>
        <end position="76"/>
    </location>
</feature>
<reference evidence="3" key="1">
    <citation type="journal article" date="2017" name="Cell">
        <title>Insights into land plant evolution garnered from the Marchantia polymorpha genome.</title>
        <authorList>
            <person name="Bowman J.L."/>
            <person name="Kohchi T."/>
            <person name="Yamato K.T."/>
            <person name="Jenkins J."/>
            <person name="Shu S."/>
            <person name="Ishizaki K."/>
            <person name="Yamaoka S."/>
            <person name="Nishihama R."/>
            <person name="Nakamura Y."/>
            <person name="Berger F."/>
            <person name="Adam C."/>
            <person name="Aki S.S."/>
            <person name="Althoff F."/>
            <person name="Araki T."/>
            <person name="Arteaga-Vazquez M.A."/>
            <person name="Balasubrmanian S."/>
            <person name="Barry K."/>
            <person name="Bauer D."/>
            <person name="Boehm C.R."/>
            <person name="Briginshaw L."/>
            <person name="Caballero-Perez J."/>
            <person name="Catarino B."/>
            <person name="Chen F."/>
            <person name="Chiyoda S."/>
            <person name="Chovatia M."/>
            <person name="Davies K.M."/>
            <person name="Delmans M."/>
            <person name="Demura T."/>
            <person name="Dierschke T."/>
            <person name="Dolan L."/>
            <person name="Dorantes-Acosta A.E."/>
            <person name="Eklund D.M."/>
            <person name="Florent S.N."/>
            <person name="Flores-Sandoval E."/>
            <person name="Fujiyama A."/>
            <person name="Fukuzawa H."/>
            <person name="Galik B."/>
            <person name="Grimanelli D."/>
            <person name="Grimwood J."/>
            <person name="Grossniklaus U."/>
            <person name="Hamada T."/>
            <person name="Haseloff J."/>
            <person name="Hetherington A.J."/>
            <person name="Higo A."/>
            <person name="Hirakawa Y."/>
            <person name="Hundley H.N."/>
            <person name="Ikeda Y."/>
            <person name="Inoue K."/>
            <person name="Inoue S.I."/>
            <person name="Ishida S."/>
            <person name="Jia Q."/>
            <person name="Kakita M."/>
            <person name="Kanazawa T."/>
            <person name="Kawai Y."/>
            <person name="Kawashima T."/>
            <person name="Kennedy M."/>
            <person name="Kinose K."/>
            <person name="Kinoshita T."/>
            <person name="Kohara Y."/>
            <person name="Koide E."/>
            <person name="Komatsu K."/>
            <person name="Kopischke S."/>
            <person name="Kubo M."/>
            <person name="Kyozuka J."/>
            <person name="Lagercrantz U."/>
            <person name="Lin S.S."/>
            <person name="Lindquist E."/>
            <person name="Lipzen A.M."/>
            <person name="Lu C.W."/>
            <person name="De Luna E."/>
            <person name="Martienssen R.A."/>
            <person name="Minamino N."/>
            <person name="Mizutani M."/>
            <person name="Mizutani M."/>
            <person name="Mochizuki N."/>
            <person name="Monte I."/>
            <person name="Mosher R."/>
            <person name="Nagasaki H."/>
            <person name="Nakagami H."/>
            <person name="Naramoto S."/>
            <person name="Nishitani K."/>
            <person name="Ohtani M."/>
            <person name="Okamoto T."/>
            <person name="Okumura M."/>
            <person name="Phillips J."/>
            <person name="Pollak B."/>
            <person name="Reinders A."/>
            <person name="Rovekamp M."/>
            <person name="Sano R."/>
            <person name="Sawa S."/>
            <person name="Schmid M.W."/>
            <person name="Shirakawa M."/>
            <person name="Solano R."/>
            <person name="Spunde A."/>
            <person name="Suetsugu N."/>
            <person name="Sugano S."/>
            <person name="Sugiyama A."/>
            <person name="Sun R."/>
            <person name="Suzuki Y."/>
            <person name="Takenaka M."/>
            <person name="Takezawa D."/>
            <person name="Tomogane H."/>
            <person name="Tsuzuki M."/>
            <person name="Ueda T."/>
            <person name="Umeda M."/>
            <person name="Ward J.M."/>
            <person name="Watanabe Y."/>
            <person name="Yazaki K."/>
            <person name="Yokoyama R."/>
            <person name="Yoshitake Y."/>
            <person name="Yotsui I."/>
            <person name="Zachgo S."/>
            <person name="Schmutz J."/>
        </authorList>
    </citation>
    <scope>NUCLEOTIDE SEQUENCE [LARGE SCALE GENOMIC DNA]</scope>
    <source>
        <strain evidence="3">Tak-1</strain>
    </source>
</reference>
<evidence type="ECO:0000256" key="1">
    <source>
        <dbReference type="SAM" id="MobiDB-lite"/>
    </source>
</evidence>
<feature type="compositionally biased region" description="Basic and acidic residues" evidence="1">
    <location>
        <begin position="217"/>
        <end position="228"/>
    </location>
</feature>
<protein>
    <submittedName>
        <fullName evidence="2">Uncharacterized protein</fullName>
    </submittedName>
</protein>
<sequence length="268" mass="29571">MLVLIQTERSRCAAAVIVDLEYSRRKSREQSDQRGDVSTRQTRQSRGKIRPKAERALRSRGRKPDPQTHRRTDGRTDCTTTGATLLALLEKIPKEAASASAPAAQTGSRAAQPSPGPFARGSNTNLRSPQVTTSCSSVTFKKSPGPAPRRARSEACQRTMRRRRRRRCSNFTPPRSRSDRSKALPRPMNSQPQHDAWRTAARSVGVPCHAGTRSGKSRAEERRGEEKRRARGNGSETRRHEEAGGLLLPVAEEARRGTLGHCLRGAAP</sequence>
<proteinExistence type="predicted"/>
<feature type="compositionally biased region" description="Basic and acidic residues" evidence="1">
    <location>
        <begin position="24"/>
        <end position="37"/>
    </location>
</feature>
<feature type="region of interest" description="Disordered" evidence="1">
    <location>
        <begin position="96"/>
        <end position="252"/>
    </location>
</feature>
<feature type="region of interest" description="Disordered" evidence="1">
    <location>
        <begin position="24"/>
        <end position="80"/>
    </location>
</feature>
<name>A0A2R6X3E5_MARPO</name>
<dbReference type="Proteomes" id="UP000244005">
    <property type="component" value="Unassembled WGS sequence"/>
</dbReference>